<organism evidence="12 13">
    <name type="scientific">Streptococcus dentapri</name>
    <dbReference type="NCBI Taxonomy" id="573564"/>
    <lineage>
        <taxon>Bacteria</taxon>
        <taxon>Bacillati</taxon>
        <taxon>Bacillota</taxon>
        <taxon>Bacilli</taxon>
        <taxon>Lactobacillales</taxon>
        <taxon>Streptococcaceae</taxon>
        <taxon>Streptococcus</taxon>
    </lineage>
</organism>
<comment type="subcellular location">
    <subcellularLocation>
        <location evidence="1">Cell membrane</location>
        <topology evidence="1">Multi-pass membrane protein</topology>
    </subcellularLocation>
</comment>
<feature type="transmembrane region" description="Helical" evidence="10">
    <location>
        <begin position="184"/>
        <end position="209"/>
    </location>
</feature>
<feature type="transmembrane region" description="Helical" evidence="10">
    <location>
        <begin position="229"/>
        <end position="252"/>
    </location>
</feature>
<feature type="transmembrane region" description="Helical" evidence="10">
    <location>
        <begin position="86"/>
        <end position="107"/>
    </location>
</feature>
<reference evidence="13" key="1">
    <citation type="journal article" date="2019" name="Int. J. Syst. Evol. Microbiol.">
        <title>The Global Catalogue of Microorganisms (GCM) 10K type strain sequencing project: providing services to taxonomists for standard genome sequencing and annotation.</title>
        <authorList>
            <consortium name="The Broad Institute Genomics Platform"/>
            <consortium name="The Broad Institute Genome Sequencing Center for Infectious Disease"/>
            <person name="Wu L."/>
            <person name="Ma J."/>
        </authorList>
    </citation>
    <scope>NUCLEOTIDE SEQUENCE [LARGE SCALE GENOMIC DNA]</scope>
    <source>
        <strain evidence="13">CCUG 58728</strain>
    </source>
</reference>
<dbReference type="Proteomes" id="UP001595901">
    <property type="component" value="Unassembled WGS sequence"/>
</dbReference>
<evidence type="ECO:0000256" key="6">
    <source>
        <dbReference type="ARBA" id="ARBA00023053"/>
    </source>
</evidence>
<feature type="transmembrane region" description="Helical" evidence="10">
    <location>
        <begin position="27"/>
        <end position="44"/>
    </location>
</feature>
<evidence type="ECO:0000256" key="9">
    <source>
        <dbReference type="ARBA" id="ARBA00023201"/>
    </source>
</evidence>
<dbReference type="Pfam" id="PF00999">
    <property type="entry name" value="Na_H_Exchanger"/>
    <property type="match status" value="1"/>
</dbReference>
<keyword evidence="4 10" id="KW-0812">Transmembrane</keyword>
<keyword evidence="7" id="KW-0406">Ion transport</keyword>
<comment type="caution">
    <text evidence="12">The sequence shown here is derived from an EMBL/GenBank/DDBJ whole genome shotgun (WGS) entry which is preliminary data.</text>
</comment>
<dbReference type="PANTHER" id="PTHR10110:SF86">
    <property type="entry name" value="SODIUM_HYDROGEN EXCHANGER 7"/>
    <property type="match status" value="1"/>
</dbReference>
<dbReference type="Gene3D" id="6.10.140.1330">
    <property type="match status" value="1"/>
</dbReference>
<dbReference type="PANTHER" id="PTHR10110">
    <property type="entry name" value="SODIUM/HYDROGEN EXCHANGER"/>
    <property type="match status" value="1"/>
</dbReference>
<evidence type="ECO:0000313" key="13">
    <source>
        <dbReference type="Proteomes" id="UP001595901"/>
    </source>
</evidence>
<feature type="transmembrane region" description="Helical" evidence="10">
    <location>
        <begin position="383"/>
        <end position="406"/>
    </location>
</feature>
<evidence type="ECO:0000256" key="2">
    <source>
        <dbReference type="ARBA" id="ARBA00022448"/>
    </source>
</evidence>
<keyword evidence="8 10" id="KW-0472">Membrane</keyword>
<proteinExistence type="predicted"/>
<evidence type="ECO:0000256" key="4">
    <source>
        <dbReference type="ARBA" id="ARBA00022692"/>
    </source>
</evidence>
<keyword evidence="9" id="KW-0739">Sodium transport</keyword>
<evidence type="ECO:0000256" key="8">
    <source>
        <dbReference type="ARBA" id="ARBA00023136"/>
    </source>
</evidence>
<evidence type="ECO:0000256" key="3">
    <source>
        <dbReference type="ARBA" id="ARBA00022475"/>
    </source>
</evidence>
<keyword evidence="6" id="KW-0915">Sodium</keyword>
<evidence type="ECO:0000256" key="1">
    <source>
        <dbReference type="ARBA" id="ARBA00004651"/>
    </source>
</evidence>
<evidence type="ECO:0000313" key="12">
    <source>
        <dbReference type="EMBL" id="MFC3931374.1"/>
    </source>
</evidence>
<sequence>MTLPLLIITFLFTLIFSNILNRIFPKLPLPLIQIVLGIIIGLANQRTGFSLNTDLFLALVVAPLSFREGQESDLSSFLRYRSIITYLILPTVFVTAIFLGLAAHFLLPASISMAACFALGAALGPTDAVAFISLSKRFAFPKRLEDILKMEGLLNDASGLVAFQFATAAMLTGAFSLSQASIKLLLAISGGFLIGLFFALLDRLLIILLERFDAADVTGTLLLELSLPIVSYLVANLFDVSGIIAVVIAGLSQASRRKGINLFDAEVDRVGQVVWNTVSFLLNGFVFIIFGYELTRIVEPALSNPLISNQRLMLLVSLFTLLLFLIRFMMINLLFAYRYWREKERKRYSFRNSLILTFSGVKGTMSIATILLLPQIGSYEYSLILFTVGSVTLLSFLMGVLVLPLIAPPKQEEADIDHLALVAILNEVVDLLEEDLSQTDQKLPLYMAIDTYNERIKHLILEQESKGVKQELAYLQLMILEVESDGLEYAYQEGQVNIDEYRIYQRYLKYLERRINRGLVSSFYYFTLVSLRIGRLLIREFFTLVPTLRRFLKGKSSVRRLNRKTKENLSHLYLSNTELVLESLENLEGVYNQSLIAFLQRSRLQEAQIIESGLFVERIIARLRPDNSDEMLRGFYLERKVIAEYERKRVISKRFAKRLRNNVNNLESFSLKESNDFIPLDLTASN</sequence>
<keyword evidence="2" id="KW-0813">Transport</keyword>
<dbReference type="InterPro" id="IPR018422">
    <property type="entry name" value="Cation/H_exchanger_CPA1"/>
</dbReference>
<evidence type="ECO:0000256" key="10">
    <source>
        <dbReference type="SAM" id="Phobius"/>
    </source>
</evidence>
<feature type="transmembrane region" description="Helical" evidence="10">
    <location>
        <begin position="312"/>
        <end position="335"/>
    </location>
</feature>
<protein>
    <submittedName>
        <fullName evidence="12">Cation:proton antiporter</fullName>
    </submittedName>
</protein>
<feature type="transmembrane region" description="Helical" evidence="10">
    <location>
        <begin position="355"/>
        <end position="377"/>
    </location>
</feature>
<keyword evidence="5 10" id="KW-1133">Transmembrane helix</keyword>
<evidence type="ECO:0000256" key="5">
    <source>
        <dbReference type="ARBA" id="ARBA00022989"/>
    </source>
</evidence>
<feature type="transmembrane region" description="Helical" evidence="10">
    <location>
        <begin position="273"/>
        <end position="292"/>
    </location>
</feature>
<feature type="domain" description="Cation/H+ exchanger transmembrane" evidence="11">
    <location>
        <begin position="10"/>
        <end position="404"/>
    </location>
</feature>
<evidence type="ECO:0000256" key="7">
    <source>
        <dbReference type="ARBA" id="ARBA00023065"/>
    </source>
</evidence>
<accession>A0ABV8D005</accession>
<dbReference type="InterPro" id="IPR006153">
    <property type="entry name" value="Cation/H_exchanger_TM"/>
</dbReference>
<feature type="transmembrane region" description="Helical" evidence="10">
    <location>
        <begin position="114"/>
        <end position="134"/>
    </location>
</feature>
<keyword evidence="13" id="KW-1185">Reference proteome</keyword>
<feature type="transmembrane region" description="Helical" evidence="10">
    <location>
        <begin position="157"/>
        <end position="177"/>
    </location>
</feature>
<gene>
    <name evidence="12" type="ORF">ACFOSE_00970</name>
</gene>
<name>A0ABV8D005_9STRE</name>
<evidence type="ECO:0000259" key="11">
    <source>
        <dbReference type="Pfam" id="PF00999"/>
    </source>
</evidence>
<dbReference type="RefSeq" id="WP_380429308.1">
    <property type="nucleotide sequence ID" value="NZ_JBHSAC010000009.1"/>
</dbReference>
<keyword evidence="3" id="KW-1003">Cell membrane</keyword>
<dbReference type="EMBL" id="JBHSAC010000009">
    <property type="protein sequence ID" value="MFC3931374.1"/>
    <property type="molecule type" value="Genomic_DNA"/>
</dbReference>